<comment type="similarity">
    <text evidence="2 5">Belongs to the aldose epimerase family.</text>
</comment>
<dbReference type="Gene3D" id="2.70.98.10">
    <property type="match status" value="1"/>
</dbReference>
<evidence type="ECO:0000313" key="9">
    <source>
        <dbReference type="EMBL" id="MBF8436836.1"/>
    </source>
</evidence>
<accession>A0A931AS24</accession>
<gene>
    <name evidence="9" type="ORF">I0Q91_07100</name>
</gene>
<feature type="binding site" evidence="8">
    <location>
        <begin position="81"/>
        <end position="82"/>
    </location>
    <ligand>
        <name>beta-D-galactose</name>
        <dbReference type="ChEBI" id="CHEBI:27667"/>
    </ligand>
</feature>
<evidence type="ECO:0000256" key="3">
    <source>
        <dbReference type="ARBA" id="ARBA00023235"/>
    </source>
</evidence>
<evidence type="ECO:0000313" key="10">
    <source>
        <dbReference type="Proteomes" id="UP000621436"/>
    </source>
</evidence>
<keyword evidence="10" id="KW-1185">Reference proteome</keyword>
<dbReference type="Pfam" id="PF01263">
    <property type="entry name" value="Aldose_epim"/>
    <property type="match status" value="1"/>
</dbReference>
<dbReference type="InterPro" id="IPR015443">
    <property type="entry name" value="Aldose_1-epimerase"/>
</dbReference>
<dbReference type="PIRSF" id="PIRSF005096">
    <property type="entry name" value="GALM"/>
    <property type="match status" value="1"/>
</dbReference>
<dbReference type="PANTHER" id="PTHR10091">
    <property type="entry name" value="ALDOSE-1-EPIMERASE"/>
    <property type="match status" value="1"/>
</dbReference>
<dbReference type="NCBIfam" id="NF008277">
    <property type="entry name" value="PRK11055.1"/>
    <property type="match status" value="1"/>
</dbReference>
<evidence type="ECO:0000256" key="4">
    <source>
        <dbReference type="ARBA" id="ARBA00023277"/>
    </source>
</evidence>
<feature type="active site" description="Proton donor" evidence="6">
    <location>
        <position position="181"/>
    </location>
</feature>
<keyword evidence="4 5" id="KW-0119">Carbohydrate metabolism</keyword>
<dbReference type="EC" id="5.1.3.3" evidence="5"/>
<comment type="catalytic activity">
    <reaction evidence="5">
        <text>alpha-D-glucose = beta-D-glucose</text>
        <dbReference type="Rhea" id="RHEA:10264"/>
        <dbReference type="ChEBI" id="CHEBI:15903"/>
        <dbReference type="ChEBI" id="CHEBI:17925"/>
        <dbReference type="EC" id="5.1.3.3"/>
    </reaction>
</comment>
<name>A0A931AS24_9FIRM</name>
<dbReference type="AlphaFoldDB" id="A0A931AS24"/>
<dbReference type="RefSeq" id="WP_270453753.1">
    <property type="nucleotide sequence ID" value="NZ_JADPIE010000003.1"/>
</dbReference>
<feature type="binding site" evidence="8">
    <location>
        <begin position="181"/>
        <end position="183"/>
    </location>
    <ligand>
        <name>beta-D-galactose</name>
        <dbReference type="ChEBI" id="CHEBI:27667"/>
    </ligand>
</feature>
<dbReference type="InterPro" id="IPR014718">
    <property type="entry name" value="GH-type_carb-bd"/>
</dbReference>
<proteinExistence type="inferred from homology"/>
<dbReference type="EMBL" id="JADPIE010000003">
    <property type="protein sequence ID" value="MBF8436836.1"/>
    <property type="molecule type" value="Genomic_DNA"/>
</dbReference>
<comment type="caution">
    <text evidence="9">The sequence shown here is derived from an EMBL/GenBank/DDBJ whole genome shotgun (WGS) entry which is preliminary data.</text>
</comment>
<evidence type="ECO:0000256" key="6">
    <source>
        <dbReference type="PIRSR" id="PIRSR005096-1"/>
    </source>
</evidence>
<dbReference type="SUPFAM" id="SSF74650">
    <property type="entry name" value="Galactose mutarotase-like"/>
    <property type="match status" value="1"/>
</dbReference>
<evidence type="ECO:0000256" key="7">
    <source>
        <dbReference type="PIRSR" id="PIRSR005096-2"/>
    </source>
</evidence>
<sequence length="351" mass="39190">MTVIEKEKFGIMPDGREVNLFSLENSNGMRAEIIEYGGIISKLIVPLEDGPFRDVVLGYDKLEYYIEDKNYFGALIGRYGNRIGGAAYTYKGDKFQLDSNPQGNCLHGGSAGFNKQLWSGRIIENETGEALQLSYNSSDGEAGFPGNLKVKVIVSLTEDNSITFDYRAETDRPTPVNLTQHSYYNLNGESDGQVLDHKLMINADQITEIDQKMIPTGSFKNAAGTPFDFRSLKPIGQDINKSDNDLELAGGYDHNWVLNQECDRLTYAGLAVSGDEKLKMKVYTTKPGMQFYSGNSIVPAGPGKSGRVYNDREGFCLETQFFPDSPNQKDFPDTILKPGQVYNHRTIYNFY</sequence>
<dbReference type="CDD" id="cd09019">
    <property type="entry name" value="galactose_mutarotase_like"/>
    <property type="match status" value="1"/>
</dbReference>
<reference evidence="9" key="1">
    <citation type="submission" date="2020-11" db="EMBL/GenBank/DDBJ databases">
        <title>Halonatronomonas betainensis gen. nov., sp. nov. a novel haloalkaliphilic representative of the family Halanaerobiacae capable of betaine degradation.</title>
        <authorList>
            <person name="Boltyanskaya Y."/>
            <person name="Kevbrin V."/>
            <person name="Detkova E."/>
            <person name="Grouzdev D.S."/>
            <person name="Koziaeva V."/>
            <person name="Zhilina T."/>
        </authorList>
    </citation>
    <scope>NUCLEOTIDE SEQUENCE</scope>
    <source>
        <strain evidence="9">Z-7014</strain>
    </source>
</reference>
<evidence type="ECO:0000256" key="5">
    <source>
        <dbReference type="PIRNR" id="PIRNR005096"/>
    </source>
</evidence>
<keyword evidence="3 5" id="KW-0413">Isomerase</keyword>
<dbReference type="PANTHER" id="PTHR10091:SF0">
    <property type="entry name" value="GALACTOSE MUTAROTASE"/>
    <property type="match status" value="1"/>
</dbReference>
<feature type="binding site" evidence="7">
    <location>
        <position position="253"/>
    </location>
    <ligand>
        <name>beta-D-galactose</name>
        <dbReference type="ChEBI" id="CHEBI:27667"/>
    </ligand>
</feature>
<feature type="active site" description="Proton acceptor" evidence="6">
    <location>
        <position position="318"/>
    </location>
</feature>
<evidence type="ECO:0000256" key="2">
    <source>
        <dbReference type="ARBA" id="ARBA00006206"/>
    </source>
</evidence>
<dbReference type="InterPro" id="IPR047215">
    <property type="entry name" value="Galactose_mutarotase-like"/>
</dbReference>
<dbReference type="InterPro" id="IPR008183">
    <property type="entry name" value="Aldose_1/G6P_1-epimerase"/>
</dbReference>
<evidence type="ECO:0000256" key="1">
    <source>
        <dbReference type="ARBA" id="ARBA00005028"/>
    </source>
</evidence>
<dbReference type="InterPro" id="IPR011013">
    <property type="entry name" value="Gal_mutarotase_sf_dom"/>
</dbReference>
<dbReference type="GO" id="GO:0005737">
    <property type="term" value="C:cytoplasm"/>
    <property type="evidence" value="ECO:0007669"/>
    <property type="project" value="TreeGrafter"/>
</dbReference>
<dbReference type="GO" id="GO:0030246">
    <property type="term" value="F:carbohydrate binding"/>
    <property type="evidence" value="ECO:0007669"/>
    <property type="project" value="InterPro"/>
</dbReference>
<dbReference type="GO" id="GO:0004034">
    <property type="term" value="F:aldose 1-epimerase activity"/>
    <property type="evidence" value="ECO:0007669"/>
    <property type="project" value="UniProtKB-EC"/>
</dbReference>
<comment type="pathway">
    <text evidence="1 5">Carbohydrate metabolism; hexose metabolism.</text>
</comment>
<dbReference type="GO" id="GO:0006006">
    <property type="term" value="P:glucose metabolic process"/>
    <property type="evidence" value="ECO:0007669"/>
    <property type="project" value="TreeGrafter"/>
</dbReference>
<dbReference type="Proteomes" id="UP000621436">
    <property type="component" value="Unassembled WGS sequence"/>
</dbReference>
<evidence type="ECO:0000256" key="8">
    <source>
        <dbReference type="PIRSR" id="PIRSR005096-3"/>
    </source>
</evidence>
<dbReference type="GO" id="GO:0033499">
    <property type="term" value="P:galactose catabolic process via UDP-galactose, Leloir pathway"/>
    <property type="evidence" value="ECO:0007669"/>
    <property type="project" value="TreeGrafter"/>
</dbReference>
<organism evidence="9 10">
    <name type="scientific">Halonatronomonas betaini</name>
    <dbReference type="NCBI Taxonomy" id="2778430"/>
    <lineage>
        <taxon>Bacteria</taxon>
        <taxon>Bacillati</taxon>
        <taxon>Bacillota</taxon>
        <taxon>Clostridia</taxon>
        <taxon>Halanaerobiales</taxon>
        <taxon>Halarsenatibacteraceae</taxon>
        <taxon>Halonatronomonas</taxon>
    </lineage>
</organism>
<protein>
    <recommendedName>
        <fullName evidence="5">Aldose 1-epimerase</fullName>
        <ecNumber evidence="5">5.1.3.3</ecNumber>
    </recommendedName>
</protein>